<dbReference type="STRING" id="142842.SAMN02745118_01352"/>
<organism evidence="2 3">
    <name type="scientific">Selenihalanaerobacter shriftii</name>
    <dbReference type="NCBI Taxonomy" id="142842"/>
    <lineage>
        <taxon>Bacteria</taxon>
        <taxon>Bacillati</taxon>
        <taxon>Bacillota</taxon>
        <taxon>Clostridia</taxon>
        <taxon>Halanaerobiales</taxon>
        <taxon>Halobacteroidaceae</taxon>
        <taxon>Selenihalanaerobacter</taxon>
    </lineage>
</organism>
<feature type="transmembrane region" description="Helical" evidence="1">
    <location>
        <begin position="62"/>
        <end position="80"/>
    </location>
</feature>
<dbReference type="Pfam" id="PF03862">
    <property type="entry name" value="SpoVAC_SpoVAEB"/>
    <property type="match status" value="1"/>
</dbReference>
<keyword evidence="3" id="KW-1185">Reference proteome</keyword>
<evidence type="ECO:0000313" key="3">
    <source>
        <dbReference type="Proteomes" id="UP000190625"/>
    </source>
</evidence>
<feature type="transmembrane region" description="Helical" evidence="1">
    <location>
        <begin position="29"/>
        <end position="50"/>
    </location>
</feature>
<accession>A0A1T4M5T5</accession>
<proteinExistence type="predicted"/>
<feature type="transmembrane region" description="Helical" evidence="1">
    <location>
        <begin position="125"/>
        <end position="147"/>
    </location>
</feature>
<evidence type="ECO:0000313" key="2">
    <source>
        <dbReference type="EMBL" id="SJZ62282.1"/>
    </source>
</evidence>
<dbReference type="PANTHER" id="PTHR38450">
    <property type="entry name" value="STAGE V SPORULATION PROTEIN AC-RELATED"/>
    <property type="match status" value="1"/>
</dbReference>
<name>A0A1T4M5T5_9FIRM</name>
<keyword evidence="1" id="KW-1133">Transmembrane helix</keyword>
<dbReference type="RefSeq" id="WP_078809833.1">
    <property type="nucleotide sequence ID" value="NZ_FUWM01000010.1"/>
</dbReference>
<dbReference type="NCBIfam" id="TIGR02838">
    <property type="entry name" value="spore_V_AC"/>
    <property type="match status" value="1"/>
</dbReference>
<dbReference type="InterPro" id="IPR014203">
    <property type="entry name" value="Spore_V_AC"/>
</dbReference>
<dbReference type="EMBL" id="FUWM01000010">
    <property type="protein sequence ID" value="SJZ62282.1"/>
    <property type="molecule type" value="Genomic_DNA"/>
</dbReference>
<evidence type="ECO:0000256" key="1">
    <source>
        <dbReference type="SAM" id="Phobius"/>
    </source>
</evidence>
<dbReference type="AlphaFoldDB" id="A0A1T4M5T5"/>
<sequence length="148" mass="15674">MPQLDKTPDEYQKLVKKAHPSDSKFRNFFSAYIVGGLICVLGEIITQSLVAQGMPLEKAGPLMSVSMITIGGLLTGLGIYDNIAQYSGAGTIVPITGFANAIVAPAMEYRQDGYVLGLGAKMYSVAGPVLTYGMLAAFIIGIIKLIVI</sequence>
<reference evidence="3" key="1">
    <citation type="submission" date="2017-02" db="EMBL/GenBank/DDBJ databases">
        <authorList>
            <person name="Varghese N."/>
            <person name="Submissions S."/>
        </authorList>
    </citation>
    <scope>NUCLEOTIDE SEQUENCE [LARGE SCALE GENOMIC DNA]</scope>
    <source>
        <strain evidence="3">ATCC BAA-73</strain>
    </source>
</reference>
<keyword evidence="1" id="KW-0472">Membrane</keyword>
<dbReference type="OrthoDB" id="9797988at2"/>
<dbReference type="PANTHER" id="PTHR38450:SF1">
    <property type="entry name" value="STAGE V SPORULATION PROTEIN AC"/>
    <property type="match status" value="1"/>
</dbReference>
<dbReference type="InterPro" id="IPR005562">
    <property type="entry name" value="SpoVA"/>
</dbReference>
<feature type="transmembrane region" description="Helical" evidence="1">
    <location>
        <begin position="86"/>
        <end position="104"/>
    </location>
</feature>
<keyword evidence="1" id="KW-0812">Transmembrane</keyword>
<dbReference type="Proteomes" id="UP000190625">
    <property type="component" value="Unassembled WGS sequence"/>
</dbReference>
<protein>
    <submittedName>
        <fullName evidence="2">Stage V sporulation protein AC</fullName>
    </submittedName>
</protein>
<gene>
    <name evidence="2" type="ORF">SAMN02745118_01352</name>
</gene>